<gene>
    <name evidence="2" type="ORF">GCK32_020940</name>
</gene>
<reference evidence="2 3" key="1">
    <citation type="submission" date="2019-10" db="EMBL/GenBank/DDBJ databases">
        <title>Assembly and Annotation for the nematode Trichostrongylus colubriformis.</title>
        <authorList>
            <person name="Martin J."/>
        </authorList>
    </citation>
    <scope>NUCLEOTIDE SEQUENCE [LARGE SCALE GENOMIC DNA]</scope>
    <source>
        <strain evidence="2">G859</strain>
        <tissue evidence="2">Whole worm</tissue>
    </source>
</reference>
<comment type="caution">
    <text evidence="2">The sequence shown here is derived from an EMBL/GenBank/DDBJ whole genome shotgun (WGS) entry which is preliminary data.</text>
</comment>
<feature type="non-terminal residue" evidence="2">
    <location>
        <position position="108"/>
    </location>
</feature>
<dbReference type="EMBL" id="WIXE01003316">
    <property type="protein sequence ID" value="KAK5984049.1"/>
    <property type="molecule type" value="Genomic_DNA"/>
</dbReference>
<feature type="compositionally biased region" description="Low complexity" evidence="1">
    <location>
        <begin position="75"/>
        <end position="97"/>
    </location>
</feature>
<keyword evidence="3" id="KW-1185">Reference proteome</keyword>
<name>A0AAN8J380_TRICO</name>
<evidence type="ECO:0000256" key="1">
    <source>
        <dbReference type="SAM" id="MobiDB-lite"/>
    </source>
</evidence>
<evidence type="ECO:0000313" key="2">
    <source>
        <dbReference type="EMBL" id="KAK5984049.1"/>
    </source>
</evidence>
<dbReference type="AlphaFoldDB" id="A0AAN8J380"/>
<evidence type="ECO:0000313" key="3">
    <source>
        <dbReference type="Proteomes" id="UP001331761"/>
    </source>
</evidence>
<accession>A0AAN8J380</accession>
<dbReference type="Proteomes" id="UP001331761">
    <property type="component" value="Unassembled WGS sequence"/>
</dbReference>
<sequence length="108" mass="11916">MFLPYHLSLSWRWKRRWSANTAGRTTPTSRTLASSIEPSTYGTSWNSVRWNKPSTAGYRSQASTMAARFEPKTSYYSSVSPAPRSSVVSSSRYPSGSNEAAKAAAQIT</sequence>
<feature type="region of interest" description="Disordered" evidence="1">
    <location>
        <begin position="75"/>
        <end position="108"/>
    </location>
</feature>
<proteinExistence type="predicted"/>
<organism evidence="2 3">
    <name type="scientific">Trichostrongylus colubriformis</name>
    <name type="common">Black scour worm</name>
    <dbReference type="NCBI Taxonomy" id="6319"/>
    <lineage>
        <taxon>Eukaryota</taxon>
        <taxon>Metazoa</taxon>
        <taxon>Ecdysozoa</taxon>
        <taxon>Nematoda</taxon>
        <taxon>Chromadorea</taxon>
        <taxon>Rhabditida</taxon>
        <taxon>Rhabditina</taxon>
        <taxon>Rhabditomorpha</taxon>
        <taxon>Strongyloidea</taxon>
        <taxon>Trichostrongylidae</taxon>
        <taxon>Trichostrongylus</taxon>
    </lineage>
</organism>
<protein>
    <submittedName>
        <fullName evidence="2">Uncharacterized protein</fullName>
    </submittedName>
</protein>